<dbReference type="OMA" id="MAPLANF"/>
<evidence type="ECO:0000256" key="3">
    <source>
        <dbReference type="ARBA" id="ARBA00022989"/>
    </source>
</evidence>
<dbReference type="KEGG" id="dci:103515269"/>
<evidence type="ECO:0000256" key="4">
    <source>
        <dbReference type="ARBA" id="ARBA00023128"/>
    </source>
</evidence>
<keyword evidence="2 6" id="KW-0812">Transmembrane</keyword>
<dbReference type="STRING" id="121845.A0A1S3DBR4"/>
<evidence type="ECO:0000313" key="9">
    <source>
        <dbReference type="RefSeq" id="XP_008478433.1"/>
    </source>
</evidence>
<dbReference type="PaxDb" id="121845-A0A1S3DBR4"/>
<keyword evidence="5 6" id="KW-0472">Membrane</keyword>
<dbReference type="GO" id="GO:0032981">
    <property type="term" value="P:mitochondrial respiratory chain complex I assembly"/>
    <property type="evidence" value="ECO:0007669"/>
    <property type="project" value="TreeGrafter"/>
</dbReference>
<dbReference type="GO" id="GO:0031966">
    <property type="term" value="C:mitochondrial membrane"/>
    <property type="evidence" value="ECO:0007669"/>
    <property type="project" value="UniProtKB-SubCell"/>
</dbReference>
<dbReference type="Proteomes" id="UP000079169">
    <property type="component" value="Unplaced"/>
</dbReference>
<evidence type="ECO:0000313" key="7">
    <source>
        <dbReference type="Proteomes" id="UP000079169"/>
    </source>
</evidence>
<proteinExistence type="predicted"/>
<evidence type="ECO:0000256" key="2">
    <source>
        <dbReference type="ARBA" id="ARBA00022692"/>
    </source>
</evidence>
<feature type="transmembrane region" description="Helical" evidence="6">
    <location>
        <begin position="75"/>
        <end position="96"/>
    </location>
</feature>
<dbReference type="InterPro" id="IPR009801">
    <property type="entry name" value="TMEM126"/>
</dbReference>
<reference evidence="8 9" key="1">
    <citation type="submission" date="2025-04" db="UniProtKB">
        <authorList>
            <consortium name="RefSeq"/>
        </authorList>
    </citation>
    <scope>IDENTIFICATION</scope>
</reference>
<name>A0A1S3DBR4_DIACI</name>
<evidence type="ECO:0000256" key="5">
    <source>
        <dbReference type="ARBA" id="ARBA00023136"/>
    </source>
</evidence>
<evidence type="ECO:0000256" key="1">
    <source>
        <dbReference type="ARBA" id="ARBA00004225"/>
    </source>
</evidence>
<sequence>MPLVYKKSSYTDTPNDAIILTQKQASDMVWDSIEKLGFSKSWPFKGCNATLAVCAGLSSIFMTSRIRKIFKLGKYGYLLTSIPGVYAPVLANYLLYRYIVIPPILLKEEICPVCIQVQAMGIQIGSSILYPFLSIYSISYVNASNVGSIVAPQAKLFKDPKVRKEMLEIFLRTTKKMSGGLIAQTIFHGVLASATVMLQMYKIDEILDEVDKKRAADIEEILRQQRIKKYRMVEQSVL</sequence>
<accession>A0A1S3DBR4</accession>
<dbReference type="PANTHER" id="PTHR16296:SF2">
    <property type="entry name" value="TRANSMEMBRANE PROTEIN 126A"/>
    <property type="match status" value="1"/>
</dbReference>
<dbReference type="Pfam" id="PF07114">
    <property type="entry name" value="TMEM126"/>
    <property type="match status" value="1"/>
</dbReference>
<keyword evidence="7" id="KW-1185">Reference proteome</keyword>
<dbReference type="RefSeq" id="XP_008478433.1">
    <property type="nucleotide sequence ID" value="XM_008480211.3"/>
</dbReference>
<keyword evidence="4" id="KW-0496">Mitochondrion</keyword>
<protein>
    <submittedName>
        <fullName evidence="8 9">Uncharacterized protein LOC103515269</fullName>
    </submittedName>
</protein>
<evidence type="ECO:0000313" key="8">
    <source>
        <dbReference type="RefSeq" id="XP_008478425.1"/>
    </source>
</evidence>
<evidence type="ECO:0000256" key="6">
    <source>
        <dbReference type="SAM" id="Phobius"/>
    </source>
</evidence>
<dbReference type="RefSeq" id="XP_008478425.1">
    <property type="nucleotide sequence ID" value="XM_008480203.2"/>
</dbReference>
<organism evidence="7 8">
    <name type="scientific">Diaphorina citri</name>
    <name type="common">Asian citrus psyllid</name>
    <dbReference type="NCBI Taxonomy" id="121845"/>
    <lineage>
        <taxon>Eukaryota</taxon>
        <taxon>Metazoa</taxon>
        <taxon>Ecdysozoa</taxon>
        <taxon>Arthropoda</taxon>
        <taxon>Hexapoda</taxon>
        <taxon>Insecta</taxon>
        <taxon>Pterygota</taxon>
        <taxon>Neoptera</taxon>
        <taxon>Paraneoptera</taxon>
        <taxon>Hemiptera</taxon>
        <taxon>Sternorrhyncha</taxon>
        <taxon>Psylloidea</taxon>
        <taxon>Psyllidae</taxon>
        <taxon>Diaphorininae</taxon>
        <taxon>Diaphorina</taxon>
    </lineage>
</organism>
<keyword evidence="3 6" id="KW-1133">Transmembrane helix</keyword>
<dbReference type="GeneID" id="103515269"/>
<dbReference type="PANTHER" id="PTHR16296">
    <property type="entry name" value="UNCHARACTERIZED HYPOTHALAMUS PROTEIN HT007"/>
    <property type="match status" value="1"/>
</dbReference>
<dbReference type="AlphaFoldDB" id="A0A1S3DBR4"/>
<comment type="subcellular location">
    <subcellularLocation>
        <location evidence="1">Mitochondrion membrane</location>
        <topology evidence="1">Multi-pass membrane protein</topology>
    </subcellularLocation>
</comment>
<gene>
    <name evidence="8 9" type="primary">LOC103515269</name>
</gene>